<dbReference type="PROSITE" id="PS51855">
    <property type="entry name" value="MGS"/>
    <property type="match status" value="1"/>
</dbReference>
<dbReference type="PANTHER" id="PTHR30492:SF0">
    <property type="entry name" value="METHYLGLYOXAL SYNTHASE"/>
    <property type="match status" value="1"/>
</dbReference>
<dbReference type="Gene3D" id="3.40.50.1380">
    <property type="entry name" value="Methylglyoxal synthase-like domain"/>
    <property type="match status" value="1"/>
</dbReference>
<comment type="caution">
    <text evidence="2">Lacks conserved residue(s) required for the propagation of feature annotation.</text>
</comment>
<protein>
    <recommendedName>
        <fullName evidence="2">Methylglyoxal synthase</fullName>
        <shortName evidence="2">MGS</shortName>
        <ecNumber evidence="2">4.2.3.3</ecNumber>
    </recommendedName>
</protein>
<evidence type="ECO:0000256" key="1">
    <source>
        <dbReference type="ARBA" id="ARBA00006287"/>
    </source>
</evidence>
<dbReference type="GO" id="GO:0005829">
    <property type="term" value="C:cytosol"/>
    <property type="evidence" value="ECO:0007669"/>
    <property type="project" value="TreeGrafter"/>
</dbReference>
<feature type="binding site" evidence="2">
    <location>
        <position position="255"/>
    </location>
    <ligand>
        <name>substrate</name>
    </ligand>
</feature>
<keyword evidence="5" id="KW-1185">Reference proteome</keyword>
<keyword evidence="2" id="KW-0456">Lyase</keyword>
<comment type="function">
    <text evidence="2">Catalyzes the formation of methylglyoxal from dihydroxyacetone phosphate.</text>
</comment>
<dbReference type="InterPro" id="IPR004363">
    <property type="entry name" value="Methylgl_synth"/>
</dbReference>
<evidence type="ECO:0000313" key="5">
    <source>
        <dbReference type="Proteomes" id="UP000626220"/>
    </source>
</evidence>
<organism evidence="4 5">
    <name type="scientific">Seohaeicola zhoushanensis</name>
    <dbReference type="NCBI Taxonomy" id="1569283"/>
    <lineage>
        <taxon>Bacteria</taxon>
        <taxon>Pseudomonadati</taxon>
        <taxon>Pseudomonadota</taxon>
        <taxon>Alphaproteobacteria</taxon>
        <taxon>Rhodobacterales</taxon>
        <taxon>Roseobacteraceae</taxon>
        <taxon>Seohaeicola</taxon>
    </lineage>
</organism>
<gene>
    <name evidence="2" type="primary">mgsA</name>
    <name evidence="4" type="ORF">GCM10017056_30790</name>
</gene>
<sequence length="370" mass="38819">MVQMPPPRIPPEDPAMAFDFILMLTSNDRTIPDARARLDEALEGGVRHIGFKDVGLRFSELKGLAEAIRAAGGRSYLEVVSLDAESELASARAAIDLDVDCLLGGTRAEEVATLTRDHPLRYYPFPGRITGHPSVLEGPASEITESARRLADLEWVHGLDLLAYRFDGDVPALMTEVCGAVAKPVIMAGSIDSAARVEAAARAGATGFTVGTAALAGAFPAEGEGFAAQARAILAITERARAQSTAPRRLALAAHDTRKAQLRAWVLRHARALEGHRLVCTGGTGRMIAEAAPALSVRRLQRGARGGDQQLGALIATGDLDAVIFFADPTLPHGGDADLQALTRLAVLHDTPLALGPSAADMVAASLLGG</sequence>
<dbReference type="SUPFAM" id="SSF51569">
    <property type="entry name" value="Aldolase"/>
    <property type="match status" value="1"/>
</dbReference>
<dbReference type="GO" id="GO:0019242">
    <property type="term" value="P:methylglyoxal biosynthetic process"/>
    <property type="evidence" value="ECO:0007669"/>
    <property type="project" value="UniProtKB-UniRule"/>
</dbReference>
<dbReference type="GO" id="GO:0008929">
    <property type="term" value="F:methylglyoxal synthase activity"/>
    <property type="evidence" value="ECO:0007669"/>
    <property type="project" value="UniProtKB-UniRule"/>
</dbReference>
<proteinExistence type="inferred from homology"/>
<comment type="caution">
    <text evidence="4">The sequence shown here is derived from an EMBL/GenBank/DDBJ whole genome shotgun (WGS) entry which is preliminary data.</text>
</comment>
<reference evidence="4" key="1">
    <citation type="journal article" date="2014" name="Int. J. Syst. Evol. Microbiol.">
        <title>Complete genome sequence of Corynebacterium casei LMG S-19264T (=DSM 44701T), isolated from a smear-ripened cheese.</title>
        <authorList>
            <consortium name="US DOE Joint Genome Institute (JGI-PGF)"/>
            <person name="Walter F."/>
            <person name="Albersmeier A."/>
            <person name="Kalinowski J."/>
            <person name="Ruckert C."/>
        </authorList>
    </citation>
    <scope>NUCLEOTIDE SEQUENCE</scope>
    <source>
        <strain evidence="4">KCTC 42650</strain>
    </source>
</reference>
<evidence type="ECO:0000313" key="4">
    <source>
        <dbReference type="EMBL" id="GHF57194.1"/>
    </source>
</evidence>
<accession>A0A8J3H009</accession>
<dbReference type="EMBL" id="BNCJ01000009">
    <property type="protein sequence ID" value="GHF57194.1"/>
    <property type="molecule type" value="Genomic_DNA"/>
</dbReference>
<dbReference type="PANTHER" id="PTHR30492">
    <property type="entry name" value="METHYLGLYOXAL SYNTHASE"/>
    <property type="match status" value="1"/>
</dbReference>
<feature type="binding site" evidence="2">
    <location>
        <position position="259"/>
    </location>
    <ligand>
        <name>substrate</name>
    </ligand>
</feature>
<dbReference type="SUPFAM" id="SSF52335">
    <property type="entry name" value="Methylglyoxal synthase-like"/>
    <property type="match status" value="1"/>
</dbReference>
<dbReference type="Proteomes" id="UP000626220">
    <property type="component" value="Unassembled WGS sequence"/>
</dbReference>
<comment type="catalytic activity">
    <reaction evidence="2">
        <text>dihydroxyacetone phosphate = methylglyoxal + phosphate</text>
        <dbReference type="Rhea" id="RHEA:17937"/>
        <dbReference type="ChEBI" id="CHEBI:17158"/>
        <dbReference type="ChEBI" id="CHEBI:43474"/>
        <dbReference type="ChEBI" id="CHEBI:57642"/>
        <dbReference type="EC" id="4.2.3.3"/>
    </reaction>
</comment>
<evidence type="ECO:0000259" key="3">
    <source>
        <dbReference type="PROSITE" id="PS51855"/>
    </source>
</evidence>
<feature type="active site" description="Proton donor/acceptor" evidence="2">
    <location>
        <position position="308"/>
    </location>
</feature>
<dbReference type="SMART" id="SM00851">
    <property type="entry name" value="MGS"/>
    <property type="match status" value="1"/>
</dbReference>
<feature type="domain" description="MGS-like" evidence="3">
    <location>
        <begin position="240"/>
        <end position="370"/>
    </location>
</feature>
<dbReference type="HAMAP" id="MF_00549">
    <property type="entry name" value="Methylglyoxal_synth"/>
    <property type="match status" value="1"/>
</dbReference>
<reference evidence="4" key="2">
    <citation type="submission" date="2020-09" db="EMBL/GenBank/DDBJ databases">
        <authorList>
            <person name="Sun Q."/>
            <person name="Kim S."/>
        </authorList>
    </citation>
    <scope>NUCLEOTIDE SEQUENCE</scope>
    <source>
        <strain evidence="4">KCTC 42650</strain>
    </source>
</reference>
<dbReference type="InterPro" id="IPR036914">
    <property type="entry name" value="MGS-like_dom_sf"/>
</dbReference>
<dbReference type="Pfam" id="PF02142">
    <property type="entry name" value="MGS"/>
    <property type="match status" value="1"/>
</dbReference>
<dbReference type="EC" id="4.2.3.3" evidence="2"/>
<dbReference type="InterPro" id="IPR011607">
    <property type="entry name" value="MGS-like_dom"/>
</dbReference>
<dbReference type="AlphaFoldDB" id="A0A8J3H009"/>
<dbReference type="NCBIfam" id="NF003559">
    <property type="entry name" value="PRK05234.1"/>
    <property type="match status" value="1"/>
</dbReference>
<name>A0A8J3H009_9RHOB</name>
<evidence type="ECO:0000256" key="2">
    <source>
        <dbReference type="HAMAP-Rule" id="MF_00549"/>
    </source>
</evidence>
<comment type="similarity">
    <text evidence="1 2">Belongs to the methylglyoxal synthase family.</text>
</comment>